<feature type="binding site" evidence="7">
    <location>
        <position position="8"/>
    </location>
    <ligand>
        <name>S-adenosyl-L-methionine</name>
        <dbReference type="ChEBI" id="CHEBI:59789"/>
    </ligand>
</feature>
<dbReference type="GO" id="GO:0032259">
    <property type="term" value="P:methylation"/>
    <property type="evidence" value="ECO:0007669"/>
    <property type="project" value="UniProtKB-KW"/>
</dbReference>
<dbReference type="AlphaFoldDB" id="A0A559IKZ2"/>
<feature type="binding site" evidence="7">
    <location>
        <position position="12"/>
    </location>
    <ligand>
        <name>S-adenosyl-L-methionine</name>
        <dbReference type="ChEBI" id="CHEBI:59789"/>
    </ligand>
</feature>
<dbReference type="InterPro" id="IPR029063">
    <property type="entry name" value="SAM-dependent_MTases_sf"/>
</dbReference>
<proteinExistence type="inferred from homology"/>
<keyword evidence="5 8" id="KW-0949">S-adenosyl-L-methionine</keyword>
<evidence type="ECO:0000256" key="1">
    <source>
        <dbReference type="ARBA" id="ARBA00006594"/>
    </source>
</evidence>
<dbReference type="Gene3D" id="3.40.50.150">
    <property type="entry name" value="Vaccinia Virus protein VP39"/>
    <property type="match status" value="1"/>
</dbReference>
<dbReference type="GO" id="GO:0009307">
    <property type="term" value="P:DNA restriction-modification system"/>
    <property type="evidence" value="ECO:0007669"/>
    <property type="project" value="InterPro"/>
</dbReference>
<dbReference type="Proteomes" id="UP000318102">
    <property type="component" value="Unassembled WGS sequence"/>
</dbReference>
<dbReference type="EMBL" id="VNJK01000003">
    <property type="protein sequence ID" value="TVX88326.1"/>
    <property type="molecule type" value="Genomic_DNA"/>
</dbReference>
<dbReference type="GO" id="GO:0009007">
    <property type="term" value="F:site-specific DNA-methyltransferase (adenine-specific) activity"/>
    <property type="evidence" value="ECO:0007669"/>
    <property type="project" value="UniProtKB-UniRule"/>
</dbReference>
<comment type="caution">
    <text evidence="9">The sequence shown here is derived from an EMBL/GenBank/DDBJ whole genome shotgun (WGS) entry which is preliminary data.</text>
</comment>
<feature type="binding site" evidence="7">
    <location>
        <position position="187"/>
    </location>
    <ligand>
        <name>S-adenosyl-L-methionine</name>
        <dbReference type="ChEBI" id="CHEBI:59789"/>
    </ligand>
</feature>
<evidence type="ECO:0000313" key="10">
    <source>
        <dbReference type="Proteomes" id="UP000318102"/>
    </source>
</evidence>
<evidence type="ECO:0000256" key="7">
    <source>
        <dbReference type="PIRSR" id="PIRSR000398-1"/>
    </source>
</evidence>
<evidence type="ECO:0000256" key="3">
    <source>
        <dbReference type="ARBA" id="ARBA00022603"/>
    </source>
</evidence>
<dbReference type="InterPro" id="IPR002052">
    <property type="entry name" value="DNA_methylase_N6_adenine_CS"/>
</dbReference>
<accession>A0A559IKZ2</accession>
<dbReference type="GO" id="GO:0043565">
    <property type="term" value="F:sequence-specific DNA binding"/>
    <property type="evidence" value="ECO:0007669"/>
    <property type="project" value="TreeGrafter"/>
</dbReference>
<evidence type="ECO:0000256" key="4">
    <source>
        <dbReference type="ARBA" id="ARBA00022679"/>
    </source>
</evidence>
<evidence type="ECO:0000256" key="6">
    <source>
        <dbReference type="ARBA" id="ARBA00047942"/>
    </source>
</evidence>
<name>A0A559IKZ2_9BACL</name>
<comment type="catalytic activity">
    <reaction evidence="6 8">
        <text>a 2'-deoxyadenosine in DNA + S-adenosyl-L-methionine = an N(6)-methyl-2'-deoxyadenosine in DNA + S-adenosyl-L-homocysteine + H(+)</text>
        <dbReference type="Rhea" id="RHEA:15197"/>
        <dbReference type="Rhea" id="RHEA-COMP:12418"/>
        <dbReference type="Rhea" id="RHEA-COMP:12419"/>
        <dbReference type="ChEBI" id="CHEBI:15378"/>
        <dbReference type="ChEBI" id="CHEBI:57856"/>
        <dbReference type="ChEBI" id="CHEBI:59789"/>
        <dbReference type="ChEBI" id="CHEBI:90615"/>
        <dbReference type="ChEBI" id="CHEBI:90616"/>
        <dbReference type="EC" id="2.1.1.72"/>
    </reaction>
</comment>
<sequence>MLKPILKWAGGKRQILHHLHTQLPQLDWSICTYYEPFVGGAAMLLSLKPQAAVINDINEDLINVYRVIQYDPEALITALSEHVNSETHYYEVRSWDREEDTYASLSSVERAARTIYLNRTCFNGLYRVNSRGKFNVPYGKYKQANIVQEHKVRAFSRYLNHNMIQIRNGDYAAAVSQAKAGDFVYFDPPYDTLSPTASFTSYAKGGFAREEQRRLAELYQELDQKGVYVMLSNHATEFITDLYRNYHIHHVHAKRLINSKGTARGGVNEVVVVNYDTNSRSSAYSF</sequence>
<dbReference type="InterPro" id="IPR012263">
    <property type="entry name" value="M_m6A_EcoRV"/>
</dbReference>
<evidence type="ECO:0000256" key="5">
    <source>
        <dbReference type="ARBA" id="ARBA00022691"/>
    </source>
</evidence>
<evidence type="ECO:0000256" key="8">
    <source>
        <dbReference type="RuleBase" id="RU361257"/>
    </source>
</evidence>
<reference evidence="9 10" key="1">
    <citation type="submission" date="2019-07" db="EMBL/GenBank/DDBJ databases">
        <authorList>
            <person name="Kim J."/>
        </authorList>
    </citation>
    <scope>NUCLEOTIDE SEQUENCE [LARGE SCALE GENOMIC DNA]</scope>
    <source>
        <strain evidence="9 10">N4</strain>
    </source>
</reference>
<dbReference type="PRINTS" id="PR00505">
    <property type="entry name" value="D12N6MTFRASE"/>
</dbReference>
<dbReference type="RefSeq" id="WP_144993510.1">
    <property type="nucleotide sequence ID" value="NZ_VNJK01000003.1"/>
</dbReference>
<dbReference type="SUPFAM" id="SSF53335">
    <property type="entry name" value="S-adenosyl-L-methionine-dependent methyltransferases"/>
    <property type="match status" value="1"/>
</dbReference>
<dbReference type="PIRSF" id="PIRSF000398">
    <property type="entry name" value="M_m6A_EcoRV"/>
    <property type="match status" value="1"/>
</dbReference>
<keyword evidence="10" id="KW-1185">Reference proteome</keyword>
<evidence type="ECO:0000256" key="2">
    <source>
        <dbReference type="ARBA" id="ARBA00011900"/>
    </source>
</evidence>
<gene>
    <name evidence="9" type="ORF">FPZ44_20785</name>
</gene>
<organism evidence="9 10">
    <name type="scientific">Paenibacillus agilis</name>
    <dbReference type="NCBI Taxonomy" id="3020863"/>
    <lineage>
        <taxon>Bacteria</taxon>
        <taxon>Bacillati</taxon>
        <taxon>Bacillota</taxon>
        <taxon>Bacilli</taxon>
        <taxon>Bacillales</taxon>
        <taxon>Paenibacillaceae</taxon>
        <taxon>Paenibacillus</taxon>
    </lineage>
</organism>
<keyword evidence="3 8" id="KW-0489">Methyltransferase</keyword>
<dbReference type="InterPro" id="IPR023095">
    <property type="entry name" value="Ade_MeTrfase_dom_2"/>
</dbReference>
<dbReference type="PANTHER" id="PTHR30481">
    <property type="entry name" value="DNA ADENINE METHYLASE"/>
    <property type="match status" value="1"/>
</dbReference>
<keyword evidence="4 8" id="KW-0808">Transferase</keyword>
<dbReference type="EC" id="2.1.1.72" evidence="2 8"/>
<protein>
    <recommendedName>
        <fullName evidence="2 8">Site-specific DNA-methyltransferase (adenine-specific)</fullName>
        <ecNumber evidence="2 8">2.1.1.72</ecNumber>
    </recommendedName>
</protein>
<dbReference type="Gene3D" id="1.10.1020.10">
    <property type="entry name" value="Adenine-specific Methyltransferase, Domain 2"/>
    <property type="match status" value="1"/>
</dbReference>
<dbReference type="GO" id="GO:1904047">
    <property type="term" value="F:S-adenosyl-L-methionine binding"/>
    <property type="evidence" value="ECO:0007669"/>
    <property type="project" value="TreeGrafter"/>
</dbReference>
<dbReference type="InterPro" id="IPR012327">
    <property type="entry name" value="MeTrfase_D12"/>
</dbReference>
<dbReference type="OrthoDB" id="9805629at2"/>
<comment type="similarity">
    <text evidence="1 8">Belongs to the N(4)/N(6)-methyltransferase family.</text>
</comment>
<evidence type="ECO:0000313" key="9">
    <source>
        <dbReference type="EMBL" id="TVX88326.1"/>
    </source>
</evidence>
<dbReference type="Pfam" id="PF02086">
    <property type="entry name" value="MethyltransfD12"/>
    <property type="match status" value="1"/>
</dbReference>
<dbReference type="PANTHER" id="PTHR30481:SF3">
    <property type="entry name" value="DNA ADENINE METHYLASE"/>
    <property type="match status" value="1"/>
</dbReference>
<dbReference type="PROSITE" id="PS00092">
    <property type="entry name" value="N6_MTASE"/>
    <property type="match status" value="1"/>
</dbReference>
<dbReference type="GO" id="GO:0006298">
    <property type="term" value="P:mismatch repair"/>
    <property type="evidence" value="ECO:0007669"/>
    <property type="project" value="TreeGrafter"/>
</dbReference>
<feature type="binding site" evidence="7">
    <location>
        <position position="56"/>
    </location>
    <ligand>
        <name>S-adenosyl-L-methionine</name>
        <dbReference type="ChEBI" id="CHEBI:59789"/>
    </ligand>
</feature>
<dbReference type="NCBIfam" id="TIGR00571">
    <property type="entry name" value="dam"/>
    <property type="match status" value="1"/>
</dbReference>